<sequence>MVVDPNATYSYEHLSGGFWWSDEFPPDDSPDWETVGHDYLYRSLIRIRRCITLGDDSAATVPLWQQVLTDSPNWPGLCPDRHTGRIVKRLLAAERLSDRCLAQLEAESAGDP</sequence>
<reference evidence="1" key="1">
    <citation type="submission" date="2015-05" db="EMBL/GenBank/DDBJ databases">
        <title>Permanent draft genome of Rhodopirellula islandicus K833.</title>
        <authorList>
            <person name="Kizina J."/>
            <person name="Richter M."/>
            <person name="Glockner F.O."/>
            <person name="Harder J."/>
        </authorList>
    </citation>
    <scope>NUCLEOTIDE SEQUENCE [LARGE SCALE GENOMIC DNA]</scope>
    <source>
        <strain evidence="1">K833</strain>
    </source>
</reference>
<dbReference type="AlphaFoldDB" id="A0A0J1BHI3"/>
<dbReference type="Proteomes" id="UP000036367">
    <property type="component" value="Unassembled WGS sequence"/>
</dbReference>
<accession>A0A0J1BHI3</accession>
<protein>
    <submittedName>
        <fullName evidence="1">Uncharacterized protein</fullName>
    </submittedName>
</protein>
<comment type="caution">
    <text evidence="1">The sequence shown here is derived from an EMBL/GenBank/DDBJ whole genome shotgun (WGS) entry which is preliminary data.</text>
</comment>
<evidence type="ECO:0000313" key="2">
    <source>
        <dbReference type="Proteomes" id="UP000036367"/>
    </source>
</evidence>
<organism evidence="1 2">
    <name type="scientific">Rhodopirellula islandica</name>
    <dbReference type="NCBI Taxonomy" id="595434"/>
    <lineage>
        <taxon>Bacteria</taxon>
        <taxon>Pseudomonadati</taxon>
        <taxon>Planctomycetota</taxon>
        <taxon>Planctomycetia</taxon>
        <taxon>Pirellulales</taxon>
        <taxon>Pirellulaceae</taxon>
        <taxon>Rhodopirellula</taxon>
    </lineage>
</organism>
<keyword evidence="2" id="KW-1185">Reference proteome</keyword>
<gene>
    <name evidence="1" type="ORF">RISK_001804</name>
</gene>
<evidence type="ECO:0000313" key="1">
    <source>
        <dbReference type="EMBL" id="KLU05953.1"/>
    </source>
</evidence>
<proteinExistence type="predicted"/>
<dbReference type="EMBL" id="LECT01000016">
    <property type="protein sequence ID" value="KLU05953.1"/>
    <property type="molecule type" value="Genomic_DNA"/>
</dbReference>
<name>A0A0J1BHI3_RHOIS</name>